<sequence>MKMIYGIRLQLWNELKRLHLVPQNVRNFDDYEVNYYSSSWPMIQTAILAGCYPGVGVAKDGSKMRKIRTCAQNNASFHPSSVLKRQIVDSSKRSEQVNRFSNNIEPKIEFLVYQELIKLEEGITLRMVTACIPLAVLILAGTLHMSKNVIDGFKLTDKQESLLKNNEFLIEIESSLAMQGKFEDLQLIMRLRFKLMFYFLEFLKNPTSRLSREHNDLLACLNYVLSIDHHRFGFQML</sequence>
<protein>
    <submittedName>
        <fullName evidence="3">DEAD-box helicase OB fold domain-containing protein</fullName>
    </submittedName>
</protein>
<dbReference type="InterPro" id="IPR011709">
    <property type="entry name" value="DEAD-box_helicase_OB_fold"/>
</dbReference>
<feature type="domain" description="DEAD-box helicase OB fold" evidence="1">
    <location>
        <begin position="43"/>
        <end position="141"/>
    </location>
</feature>
<accession>A0A914E412</accession>
<dbReference type="Pfam" id="PF07717">
    <property type="entry name" value="OB_NTP_bind"/>
    <property type="match status" value="1"/>
</dbReference>
<organism evidence="2 3">
    <name type="scientific">Acrobeloides nanus</name>
    <dbReference type="NCBI Taxonomy" id="290746"/>
    <lineage>
        <taxon>Eukaryota</taxon>
        <taxon>Metazoa</taxon>
        <taxon>Ecdysozoa</taxon>
        <taxon>Nematoda</taxon>
        <taxon>Chromadorea</taxon>
        <taxon>Rhabditida</taxon>
        <taxon>Tylenchina</taxon>
        <taxon>Cephalobomorpha</taxon>
        <taxon>Cephaloboidea</taxon>
        <taxon>Cephalobidae</taxon>
        <taxon>Acrobeloides</taxon>
    </lineage>
</organism>
<reference evidence="3" key="1">
    <citation type="submission" date="2022-11" db="UniProtKB">
        <authorList>
            <consortium name="WormBaseParasite"/>
        </authorList>
    </citation>
    <scope>IDENTIFICATION</scope>
</reference>
<proteinExistence type="predicted"/>
<dbReference type="WBParaSite" id="ACRNAN_scaffold5262.g25442.t1">
    <property type="protein sequence ID" value="ACRNAN_scaffold5262.g25442.t1"/>
    <property type="gene ID" value="ACRNAN_scaffold5262.g25442"/>
</dbReference>
<dbReference type="AlphaFoldDB" id="A0A914E412"/>
<keyword evidence="2" id="KW-1185">Reference proteome</keyword>
<evidence type="ECO:0000259" key="1">
    <source>
        <dbReference type="Pfam" id="PF07717"/>
    </source>
</evidence>
<evidence type="ECO:0000313" key="3">
    <source>
        <dbReference type="WBParaSite" id="ACRNAN_scaffold5262.g25442.t1"/>
    </source>
</evidence>
<dbReference type="Proteomes" id="UP000887540">
    <property type="component" value="Unplaced"/>
</dbReference>
<name>A0A914E412_9BILA</name>
<evidence type="ECO:0000313" key="2">
    <source>
        <dbReference type="Proteomes" id="UP000887540"/>
    </source>
</evidence>